<dbReference type="InterPro" id="IPR000551">
    <property type="entry name" value="MerR-type_HTH_dom"/>
</dbReference>
<evidence type="ECO:0000259" key="2">
    <source>
        <dbReference type="PROSITE" id="PS50937"/>
    </source>
</evidence>
<keyword evidence="1 3" id="KW-0238">DNA-binding</keyword>
<dbReference type="SMART" id="SM00422">
    <property type="entry name" value="HTH_MERR"/>
    <property type="match status" value="1"/>
</dbReference>
<keyword evidence="4" id="KW-1185">Reference proteome</keyword>
<dbReference type="RefSeq" id="WP_354506290.1">
    <property type="nucleotide sequence ID" value="NZ_JBEPMO010000001.1"/>
</dbReference>
<evidence type="ECO:0000313" key="3">
    <source>
        <dbReference type="EMBL" id="MET3730795.1"/>
    </source>
</evidence>
<dbReference type="Gene3D" id="1.10.1660.10">
    <property type="match status" value="1"/>
</dbReference>
<dbReference type="PANTHER" id="PTHR30204">
    <property type="entry name" value="REDOX-CYCLING DRUG-SENSING TRANSCRIPTIONAL ACTIVATOR SOXR"/>
    <property type="match status" value="1"/>
</dbReference>
<sequence>MQIELPDKLYYSIGEVAKAFNVNASLLRFWEKEFDVISPKKNKKGNRYFTPEDIKNLKLIYHLVKERGYTLEGAKVALQEKVTIKHDVELISRMEYIRAELVKLKESFDSEEI</sequence>
<dbReference type="EMBL" id="JBEPMO010000001">
    <property type="protein sequence ID" value="MET3730795.1"/>
    <property type="molecule type" value="Genomic_DNA"/>
</dbReference>
<organism evidence="3 4">
    <name type="scientific">Moheibacter stercoris</name>
    <dbReference type="NCBI Taxonomy" id="1628251"/>
    <lineage>
        <taxon>Bacteria</taxon>
        <taxon>Pseudomonadati</taxon>
        <taxon>Bacteroidota</taxon>
        <taxon>Flavobacteriia</taxon>
        <taxon>Flavobacteriales</taxon>
        <taxon>Weeksellaceae</taxon>
        <taxon>Moheibacter</taxon>
    </lineage>
</organism>
<evidence type="ECO:0000256" key="1">
    <source>
        <dbReference type="ARBA" id="ARBA00023125"/>
    </source>
</evidence>
<dbReference type="SUPFAM" id="SSF46955">
    <property type="entry name" value="Putative DNA-binding domain"/>
    <property type="match status" value="1"/>
</dbReference>
<accession>A0ABV2LQF2</accession>
<reference evidence="3 4" key="1">
    <citation type="submission" date="2024-06" db="EMBL/GenBank/DDBJ databases">
        <title>Genomic Encyclopedia of Type Strains, Phase IV (KMG-IV): sequencing the most valuable type-strain genomes for metagenomic binning, comparative biology and taxonomic classification.</title>
        <authorList>
            <person name="Goeker M."/>
        </authorList>
    </citation>
    <scope>NUCLEOTIDE SEQUENCE [LARGE SCALE GENOMIC DNA]</scope>
    <source>
        <strain evidence="3 4">DSM 29388</strain>
    </source>
</reference>
<evidence type="ECO:0000313" key="4">
    <source>
        <dbReference type="Proteomes" id="UP001549146"/>
    </source>
</evidence>
<dbReference type="CDD" id="cd04765">
    <property type="entry name" value="HTH_MlrA-like_sg2"/>
    <property type="match status" value="1"/>
</dbReference>
<dbReference type="Pfam" id="PF13411">
    <property type="entry name" value="MerR_1"/>
    <property type="match status" value="1"/>
</dbReference>
<dbReference type="InterPro" id="IPR009061">
    <property type="entry name" value="DNA-bd_dom_put_sf"/>
</dbReference>
<dbReference type="Proteomes" id="UP001549146">
    <property type="component" value="Unassembled WGS sequence"/>
</dbReference>
<feature type="domain" description="HTH merR-type" evidence="2">
    <location>
        <begin position="10"/>
        <end position="80"/>
    </location>
</feature>
<dbReference type="PANTHER" id="PTHR30204:SF15">
    <property type="entry name" value="BLL5018 PROTEIN"/>
    <property type="match status" value="1"/>
</dbReference>
<dbReference type="PROSITE" id="PS50937">
    <property type="entry name" value="HTH_MERR_2"/>
    <property type="match status" value="1"/>
</dbReference>
<name>A0ABV2LQF2_9FLAO</name>
<proteinExistence type="predicted"/>
<dbReference type="InterPro" id="IPR047057">
    <property type="entry name" value="MerR_fam"/>
</dbReference>
<gene>
    <name evidence="3" type="ORF">ABID46_000347</name>
</gene>
<comment type="caution">
    <text evidence="3">The sequence shown here is derived from an EMBL/GenBank/DDBJ whole genome shotgun (WGS) entry which is preliminary data.</text>
</comment>
<dbReference type="GO" id="GO:0003677">
    <property type="term" value="F:DNA binding"/>
    <property type="evidence" value="ECO:0007669"/>
    <property type="project" value="UniProtKB-KW"/>
</dbReference>
<protein>
    <submittedName>
        <fullName evidence="3">DNA-binding transcriptional MerR regulator</fullName>
    </submittedName>
</protein>